<dbReference type="Proteomes" id="UP000564573">
    <property type="component" value="Unassembled WGS sequence"/>
</dbReference>
<sequence length="264" mass="27570">MTPAPTSEILRASPYLDPATVAVSNRLVPDGALVSACDPVAELIDAHGTETEAIAPADGYIHFGKLSATGSEPRLIGWIHDHPPQARPAARVEAEPRATPAWQESATGVAHLTTRWTDAPATNSEHPLLSADLLVDAIARAAEQCGHGRPAVTVRAIPIDAEPVEVAQGRADTGQPLIDVTLLSTAGAVHAPPGPRSLVSIAISKPNPEVVAVRDREGGASVAIRDQSWIVFAYRPDAITTDRVEAFNVALAADLDASMRGAAQ</sequence>
<name>A0A839XML3_9PSEU</name>
<keyword evidence="2" id="KW-1185">Reference proteome</keyword>
<evidence type="ECO:0000313" key="1">
    <source>
        <dbReference type="EMBL" id="MBB3664510.1"/>
    </source>
</evidence>
<reference evidence="1 2" key="1">
    <citation type="submission" date="2020-08" db="EMBL/GenBank/DDBJ databases">
        <title>Sequencing the genomes of 1000 actinobacteria strains.</title>
        <authorList>
            <person name="Klenk H.-P."/>
        </authorList>
    </citation>
    <scope>NUCLEOTIDE SEQUENCE [LARGE SCALE GENOMIC DNA]</scope>
    <source>
        <strain evidence="1 2">DSM 45267</strain>
    </source>
</reference>
<gene>
    <name evidence="1" type="ORF">FB384_003414</name>
</gene>
<dbReference type="EMBL" id="JACIBS010000001">
    <property type="protein sequence ID" value="MBB3664510.1"/>
    <property type="molecule type" value="Genomic_DNA"/>
</dbReference>
<proteinExistence type="predicted"/>
<accession>A0A839XML3</accession>
<dbReference type="AlphaFoldDB" id="A0A839XML3"/>
<protein>
    <submittedName>
        <fullName evidence="1">Uncharacterized protein</fullName>
    </submittedName>
</protein>
<organism evidence="1 2">
    <name type="scientific">Prauserella sediminis</name>
    <dbReference type="NCBI Taxonomy" id="577680"/>
    <lineage>
        <taxon>Bacteria</taxon>
        <taxon>Bacillati</taxon>
        <taxon>Actinomycetota</taxon>
        <taxon>Actinomycetes</taxon>
        <taxon>Pseudonocardiales</taxon>
        <taxon>Pseudonocardiaceae</taxon>
        <taxon>Prauserella</taxon>
        <taxon>Prauserella salsuginis group</taxon>
    </lineage>
</organism>
<evidence type="ECO:0000313" key="2">
    <source>
        <dbReference type="Proteomes" id="UP000564573"/>
    </source>
</evidence>
<comment type="caution">
    <text evidence="1">The sequence shown here is derived from an EMBL/GenBank/DDBJ whole genome shotgun (WGS) entry which is preliminary data.</text>
</comment>
<dbReference type="RefSeq" id="WP_183784252.1">
    <property type="nucleotide sequence ID" value="NZ_JACIBS010000001.1"/>
</dbReference>